<dbReference type="InParanoid" id="D3BSW6"/>
<organism evidence="1 2">
    <name type="scientific">Heterostelium pallidum (strain ATCC 26659 / Pp 5 / PN500)</name>
    <name type="common">Cellular slime mold</name>
    <name type="synonym">Polysphondylium pallidum</name>
    <dbReference type="NCBI Taxonomy" id="670386"/>
    <lineage>
        <taxon>Eukaryota</taxon>
        <taxon>Amoebozoa</taxon>
        <taxon>Evosea</taxon>
        <taxon>Eumycetozoa</taxon>
        <taxon>Dictyostelia</taxon>
        <taxon>Acytosteliales</taxon>
        <taxon>Acytosteliaceae</taxon>
        <taxon>Heterostelium</taxon>
    </lineage>
</organism>
<dbReference type="EMBL" id="ADBJ01000054">
    <property type="protein sequence ID" value="EFA75581.1"/>
    <property type="molecule type" value="Genomic_DNA"/>
</dbReference>
<evidence type="ECO:0000313" key="2">
    <source>
        <dbReference type="Proteomes" id="UP000001396"/>
    </source>
</evidence>
<comment type="caution">
    <text evidence="1">The sequence shown here is derived from an EMBL/GenBank/DDBJ whole genome shotgun (WGS) entry which is preliminary data.</text>
</comment>
<keyword evidence="2" id="KW-1185">Reference proteome</keyword>
<gene>
    <name evidence="1" type="ORF">PPL_11086</name>
</gene>
<name>D3BSW6_HETP5</name>
<protein>
    <submittedName>
        <fullName evidence="1">Uncharacterized protein</fullName>
    </submittedName>
</protein>
<dbReference type="AlphaFoldDB" id="D3BSW6"/>
<accession>D3BSW6</accession>
<proteinExistence type="predicted"/>
<dbReference type="GeneID" id="31366555"/>
<evidence type="ECO:0000313" key="1">
    <source>
        <dbReference type="EMBL" id="EFA75581.1"/>
    </source>
</evidence>
<dbReference type="Proteomes" id="UP000001396">
    <property type="component" value="Unassembled WGS sequence"/>
</dbReference>
<sequence>MDTDALLKQQQDLAAKLDAQMKAGPQPSANSVPTGPCVGPLSYNEAISRMNKNKEDYEYLKHPR</sequence>
<reference evidence="1 2" key="1">
    <citation type="journal article" date="2011" name="Genome Res.">
        <title>Phylogeny-wide analysis of social amoeba genomes highlights ancient origins for complex intercellular communication.</title>
        <authorList>
            <person name="Heidel A.J."/>
            <person name="Lawal H.M."/>
            <person name="Felder M."/>
            <person name="Schilde C."/>
            <person name="Helps N.R."/>
            <person name="Tunggal B."/>
            <person name="Rivero F."/>
            <person name="John U."/>
            <person name="Schleicher M."/>
            <person name="Eichinger L."/>
            <person name="Platzer M."/>
            <person name="Noegel A.A."/>
            <person name="Schaap P."/>
            <person name="Gloeckner G."/>
        </authorList>
    </citation>
    <scope>NUCLEOTIDE SEQUENCE [LARGE SCALE GENOMIC DNA]</scope>
    <source>
        <strain evidence="2">ATCC 26659 / Pp 5 / PN500</strain>
    </source>
</reference>
<dbReference type="RefSeq" id="XP_020427715.1">
    <property type="nucleotide sequence ID" value="XM_020581845.1"/>
</dbReference>